<dbReference type="GO" id="GO:0010181">
    <property type="term" value="F:FMN binding"/>
    <property type="evidence" value="ECO:0007669"/>
    <property type="project" value="TreeGrafter"/>
</dbReference>
<gene>
    <name evidence="2" type="ORF">F3087_45620</name>
</gene>
<dbReference type="AlphaFoldDB" id="A0A5N0DMC9"/>
<dbReference type="EMBL" id="VXLC01000058">
    <property type="protein sequence ID" value="KAA8877194.1"/>
    <property type="molecule type" value="Genomic_DNA"/>
</dbReference>
<dbReference type="GO" id="GO:0005829">
    <property type="term" value="C:cytosol"/>
    <property type="evidence" value="ECO:0007669"/>
    <property type="project" value="TreeGrafter"/>
</dbReference>
<dbReference type="OrthoDB" id="9812295at2"/>
<evidence type="ECO:0000313" key="2">
    <source>
        <dbReference type="EMBL" id="KAA8877194.1"/>
    </source>
</evidence>
<sequence length="193" mass="22178">MEVGTTDEKRVAVIIGSTRPTRICAGIADWARDALREDSDLDYDLLDLAEVGLPFLDEPRKAALQQYEHEHTRAWSRRVQSYHGFFFVFPQYNWGYPGVLKNALDYLYWEWRDRPASLLTYGTHGGNRGAEQLIGVLHGLHMQLLDTHVEAVITDQDVDENWQLRDLDATLHPNRELLRKIGTEMARALDSNS</sequence>
<dbReference type="SUPFAM" id="SSF52218">
    <property type="entry name" value="Flavoproteins"/>
    <property type="match status" value="1"/>
</dbReference>
<protein>
    <submittedName>
        <fullName evidence="2">NAD(P)H-dependent oxidoreductase</fullName>
    </submittedName>
</protein>
<dbReference type="Pfam" id="PF03358">
    <property type="entry name" value="FMN_red"/>
    <property type="match status" value="1"/>
</dbReference>
<reference evidence="2 3" key="1">
    <citation type="submission" date="2019-09" db="EMBL/GenBank/DDBJ databases">
        <authorList>
            <person name="Wang X."/>
        </authorList>
    </citation>
    <scope>NUCLEOTIDE SEQUENCE [LARGE SCALE GENOMIC DNA]</scope>
    <source>
        <strain evidence="2 3">CICC 11023</strain>
    </source>
</reference>
<keyword evidence="3" id="KW-1185">Reference proteome</keyword>
<name>A0A5N0DMC9_9NOCA</name>
<dbReference type="InterPro" id="IPR050712">
    <property type="entry name" value="NAD(P)H-dep_reductase"/>
</dbReference>
<evidence type="ECO:0000313" key="3">
    <source>
        <dbReference type="Proteomes" id="UP000323876"/>
    </source>
</evidence>
<dbReference type="Proteomes" id="UP000323876">
    <property type="component" value="Unassembled WGS sequence"/>
</dbReference>
<evidence type="ECO:0000259" key="1">
    <source>
        <dbReference type="Pfam" id="PF03358"/>
    </source>
</evidence>
<dbReference type="InterPro" id="IPR029039">
    <property type="entry name" value="Flavoprotein-like_sf"/>
</dbReference>
<organism evidence="2 3">
    <name type="scientific">Nocardia colli</name>
    <dbReference type="NCBI Taxonomy" id="2545717"/>
    <lineage>
        <taxon>Bacteria</taxon>
        <taxon>Bacillati</taxon>
        <taxon>Actinomycetota</taxon>
        <taxon>Actinomycetes</taxon>
        <taxon>Mycobacteriales</taxon>
        <taxon>Nocardiaceae</taxon>
        <taxon>Nocardia</taxon>
    </lineage>
</organism>
<comment type="caution">
    <text evidence="2">The sequence shown here is derived from an EMBL/GenBank/DDBJ whole genome shotgun (WGS) entry which is preliminary data.</text>
</comment>
<proteinExistence type="predicted"/>
<dbReference type="GO" id="GO:0016491">
    <property type="term" value="F:oxidoreductase activity"/>
    <property type="evidence" value="ECO:0007669"/>
    <property type="project" value="InterPro"/>
</dbReference>
<dbReference type="PANTHER" id="PTHR30543">
    <property type="entry name" value="CHROMATE REDUCTASE"/>
    <property type="match status" value="1"/>
</dbReference>
<accession>A0A5N0DMC9</accession>
<feature type="domain" description="NADPH-dependent FMN reductase-like" evidence="1">
    <location>
        <begin position="10"/>
        <end position="147"/>
    </location>
</feature>
<dbReference type="PANTHER" id="PTHR30543:SF21">
    <property type="entry name" value="NAD(P)H-DEPENDENT FMN REDUCTASE LOT6"/>
    <property type="match status" value="1"/>
</dbReference>
<dbReference type="Gene3D" id="3.40.50.360">
    <property type="match status" value="1"/>
</dbReference>
<dbReference type="InterPro" id="IPR005025">
    <property type="entry name" value="FMN_Rdtase-like_dom"/>
</dbReference>